<feature type="compositionally biased region" description="Basic and acidic residues" evidence="1">
    <location>
        <begin position="293"/>
        <end position="310"/>
    </location>
</feature>
<feature type="region of interest" description="Disordered" evidence="1">
    <location>
        <begin position="280"/>
        <end position="347"/>
    </location>
</feature>
<proteinExistence type="predicted"/>
<name>A0A0M9VUP3_ESCWE</name>
<comment type="caution">
    <text evidence="2">The sequence shown here is derived from an EMBL/GenBank/DDBJ whole genome shotgun (WGS) entry which is preliminary data.</text>
</comment>
<dbReference type="Pfam" id="PF11885">
    <property type="entry name" value="DUF3405"/>
    <property type="match status" value="1"/>
</dbReference>
<evidence type="ECO:0000256" key="1">
    <source>
        <dbReference type="SAM" id="MobiDB-lite"/>
    </source>
</evidence>
<reference evidence="2 3" key="1">
    <citation type="submission" date="2015-07" db="EMBL/GenBank/DDBJ databases">
        <title>The genome of the fungus Escovopsis weberi, a specialized disease agent of ant agriculture.</title>
        <authorList>
            <person name="de Man T.J."/>
            <person name="Stajich J.E."/>
            <person name="Kubicek C.P."/>
            <person name="Chenthamara K."/>
            <person name="Atanasova L."/>
            <person name="Druzhinina I.S."/>
            <person name="Birnbaum S."/>
            <person name="Barribeau S.M."/>
            <person name="Teiling C."/>
            <person name="Suen G."/>
            <person name="Currie C."/>
            <person name="Gerardo N.M."/>
        </authorList>
    </citation>
    <scope>NUCLEOTIDE SEQUENCE [LARGE SCALE GENOMIC DNA]</scope>
</reference>
<dbReference type="STRING" id="150374.A0A0M9VUP3"/>
<dbReference type="Proteomes" id="UP000053831">
    <property type="component" value="Unassembled WGS sequence"/>
</dbReference>
<sequence>MWRHKARKVVLLWPQPPQEAPLILNDTHDNETDLAEVEFEEVPPNMSSENWRKELKVLQSLDLTLKQLRNWKDAGDPEKPDAITEGFETDGKMRNSDQVSLLQHEKDMRKLWRYVYKTTSYLETADKIYGQTLTTLDYKDKRPETLEKKLKPAPDAQLDFTVDRPVRLNPYPDYNSDEWKEEGFAPYVACQGAFGEKVEDLLVFKGRPHEFPEPKMGSYSLLGMDPNICWERDTRLGRVGLQQPMRKVGNEVQKLEWDDVNWGEIQKRCVEKNADRFEMRRSSENQFQSHYPELAKIEDPAPATEDKDSDKEELDESDASLKAREQAPPRQGPVSDEEDEVDPSKYKKEKRTAVLLRSYTGKTYTPNDMQTIRAMMNELTIRSGGEYEVFLLVHVKDQNLQPFASDEKYQEVLKAFIPREFHGITVLWNDKQVWEIYDKMTDNDEKSVHSAQWLSVQKFSHDHPQFDFIWNWEMDFRFTGHHYDLLDNLHKFAAKQPRKGAWERAERWYIPKFHGDYDTTFRKSIEERYGNETVWGPVERPFIKPVGPKPPVASPGEDDYEWGVGEEADYISVSPIFNPIDSNWIIRDGVWGYEDSKYRSRDLPRRTTIVTHSRLSKRLLAIMHIENKRGNHVASEMTPQTVSLLHGLKAVFAPQPVFMDRDWSPEFVNDWFNPGPKGESGGFGSPMGWGRERRYIGNTWYYRSIPPNRLYNNWMGWVDTEMGGHEWEKSHGRPCLPSIMLHPVKDTEPTKEGHKTEFGLHFG</sequence>
<accession>A0A0M9VUP3</accession>
<evidence type="ECO:0000313" key="2">
    <source>
        <dbReference type="EMBL" id="KOS20115.1"/>
    </source>
</evidence>
<dbReference type="PANTHER" id="PTHR36205:SF2">
    <property type="entry name" value="MAJOR FACILITATOR SUPERFAMILY TRANSPORTER"/>
    <property type="match status" value="1"/>
</dbReference>
<dbReference type="EMBL" id="LGSR01000018">
    <property type="protein sequence ID" value="KOS20115.1"/>
    <property type="molecule type" value="Genomic_DNA"/>
</dbReference>
<dbReference type="PANTHER" id="PTHR36205">
    <property type="entry name" value="CHROMOSOME 19, WHOLE GENOME SHOTGUN SEQUENCE"/>
    <property type="match status" value="1"/>
</dbReference>
<dbReference type="InterPro" id="IPR021822">
    <property type="entry name" value="DUF3405"/>
</dbReference>
<gene>
    <name evidence="2" type="ORF">ESCO_006146</name>
</gene>
<organism evidence="2 3">
    <name type="scientific">Escovopsis weberi</name>
    <dbReference type="NCBI Taxonomy" id="150374"/>
    <lineage>
        <taxon>Eukaryota</taxon>
        <taxon>Fungi</taxon>
        <taxon>Dikarya</taxon>
        <taxon>Ascomycota</taxon>
        <taxon>Pezizomycotina</taxon>
        <taxon>Sordariomycetes</taxon>
        <taxon>Hypocreomycetidae</taxon>
        <taxon>Hypocreales</taxon>
        <taxon>Hypocreaceae</taxon>
        <taxon>Escovopsis</taxon>
    </lineage>
</organism>
<keyword evidence="3" id="KW-1185">Reference proteome</keyword>
<evidence type="ECO:0000313" key="3">
    <source>
        <dbReference type="Proteomes" id="UP000053831"/>
    </source>
</evidence>
<evidence type="ECO:0008006" key="4">
    <source>
        <dbReference type="Google" id="ProtNLM"/>
    </source>
</evidence>
<dbReference type="AlphaFoldDB" id="A0A0M9VUP3"/>
<dbReference type="OrthoDB" id="3353407at2759"/>
<protein>
    <recommendedName>
        <fullName evidence="4">Major facilitator superfamily transporter</fullName>
    </recommendedName>
</protein>